<dbReference type="SUPFAM" id="SSF52058">
    <property type="entry name" value="L domain-like"/>
    <property type="match status" value="2"/>
</dbReference>
<dbReference type="OrthoDB" id="2021138at2759"/>
<keyword evidence="10" id="KW-0456">Lyase</keyword>
<dbReference type="Proteomes" id="UP000612746">
    <property type="component" value="Unassembled WGS sequence"/>
</dbReference>
<evidence type="ECO:0000259" key="15">
    <source>
        <dbReference type="PROSITE" id="PS50200"/>
    </source>
</evidence>
<dbReference type="Pfam" id="PF13855">
    <property type="entry name" value="LRR_8"/>
    <property type="match status" value="2"/>
</dbReference>
<evidence type="ECO:0000256" key="5">
    <source>
        <dbReference type="ARBA" id="ARBA00022614"/>
    </source>
</evidence>
<dbReference type="EC" id="4.6.1.1" evidence="3"/>
<evidence type="ECO:0000313" key="18">
    <source>
        <dbReference type="Proteomes" id="UP000612746"/>
    </source>
</evidence>
<proteinExistence type="inferred from homology"/>
<dbReference type="PROSITE" id="PS51450">
    <property type="entry name" value="LRR"/>
    <property type="match status" value="4"/>
</dbReference>
<dbReference type="InterPro" id="IPR029071">
    <property type="entry name" value="Ubiquitin-like_domsf"/>
</dbReference>
<feature type="region of interest" description="Disordered" evidence="13">
    <location>
        <begin position="220"/>
        <end position="251"/>
    </location>
</feature>
<evidence type="ECO:0000259" key="14">
    <source>
        <dbReference type="PROSITE" id="PS50125"/>
    </source>
</evidence>
<feature type="compositionally biased region" description="Polar residues" evidence="13">
    <location>
        <begin position="15"/>
        <end position="57"/>
    </location>
</feature>
<dbReference type="InterPro" id="IPR055071">
    <property type="entry name" value="RA_PHLPP-like"/>
</dbReference>
<feature type="compositionally biased region" description="Basic residues" evidence="13">
    <location>
        <begin position="58"/>
        <end position="73"/>
    </location>
</feature>
<feature type="domain" description="PPM-type phosphatase" evidence="16">
    <location>
        <begin position="1173"/>
        <end position="1425"/>
    </location>
</feature>
<dbReference type="CDD" id="cd07302">
    <property type="entry name" value="CHD"/>
    <property type="match status" value="1"/>
</dbReference>
<evidence type="ECO:0000256" key="6">
    <source>
        <dbReference type="ARBA" id="ARBA00022723"/>
    </source>
</evidence>
<dbReference type="EMBL" id="JAEPRA010000011">
    <property type="protein sequence ID" value="KAG2178672.1"/>
    <property type="molecule type" value="Genomic_DNA"/>
</dbReference>
<keyword evidence="18" id="KW-1185">Reference proteome</keyword>
<sequence length="1911" mass="211947">MADTSAGKMGRKHTSSMSWDLSASPNEVPTQSKSTRTPTNHTLLAPQVQPTPSVSTHSHLRNPFARHQHLPRRRSLDNPAADMVNPQSRSSSPTRKQEVQYPRGGRQIGAEPPKPLSRSNSGEHRQNETTETHAPLKKRHLFGRFGKKKSHSNLNTMMMTPNSSSASIPLFSSGSSTPNPPPAANRKRSDGSSDTFHSISSFTPNDEAYFAPQWGPHYYAVPPKRNQGTAASKKRSEKGDIPSFKDGRETELDQNFDSMEGIVNTEYHSNHGSQSTLHPESFFASSVYSSDTEAWLPPDSWAVQPAPSFSTRYPGTSTPIESYDKEPEDEEGFSTVDQEKWEHSRKNYCIRIFRPDGTFTTLQVPLHTQASELVTRLAGKFFLPDISKYGLRMRRHKLERILAPNERPLQIQKQLLEQIGYTDLDRIEDVGREDNSYLVRFTFGPIVAHTLQEEDLDFGNYQHVDLQACNLPAIPIFLYRHAARIEQLDVSKNLLIEIPIDFVQMCTSLRVLRLINNDYVMIPPSVRYIRSLEQLNISCNRLRELQHAQLDQLEHLTSLTAFNNYLDCLPPSFANFKHLTTLNISNNSFTEFPTIICQITSLLDLDVSFNKITDFPSEIGSLVNLVRMWAVANQLTGQLPQSFRFLARLKELDIRQNLITDLEVLSCLPSLEILFVDYNAVSIVNNEFKNLRQLKMCKNHLTQFNLSPPNQPTTEDATGIPRQIEGFPGMTGSLLTELNISSCKLSSLPEDMFSQVTAIEILVLDNNTLNSLPSSIGELRMLSKLSVQNNLLSSVPVEIAKLGQLKSLDLQKNNLKTLPKEIWLCSALQMLNCSSNLLETFPEPYSAPGVALHLALGPQAQAVVTPTVMANAASDLPQGTALGSNAGQGMVPLQSTNMPLHLINQNANNTHIQMFDSSAKNQPLPADYLPRTDSLPNNTNERRSSNTSSISTQNNPSGVTSPHAPPNFNPPSFFASPRNHPPPLSLSLRQLFLGDNGLTDDVWSPLSLFLELRTLNLSFNDLYDIPSECLCHQHLYELYLSGNQLASLPADDIEKLSYLRVLAVNGNKLQTLPAEIKKLRKLLVLDVGSNVLKYNIANLEYDWNWNLNLGLKYLNLSGNKRLEIKVHKDIEDFSALSRLRALGLMDVTILVSVPEETNDRRIRTSPSEVNSMAYGVADWLGPNDHLATWDLVMPRFRMRDDECLFGLYDGRKNTKSGCKITKYLNDAFTIHFTAELKKVKNDDTTVAALRRTFLSLEKELGSTNSDDKSLGASAVVCYISGTKLYVANVGDALAVISRNNGQAYEITQKHIPLNPSEISRIRAAGGYVSNSDTLNNELHVSRSFGHFRLIPVVNANPYVSTIDLTEEDEFVIMASKGLWERMSYQSAVDIARTEKEDLMLAAQKLRDFAITYGADDNIMVMVIGVGDMFDKRDKRYRVNRGGNLPGGRAGSATDGGGILLEDGSTPGPLSLVGKNKRRGKEGGPGDSTLARLDREVPPPINQVALVFTDIKNSTLLWETQPEGMRSAIKIHDSVMRRTLRSVGGYEVKTEGDAFMVCFQNITSALLWCFTVQLQLLEADWPAGILDTEDGREIEKDGVVIYKGLSVRMGIHWGSPVFERNPVTDRMDYFGPVVNKAGRICTAADGGQICVSSDVIAALRSFPGVLEGDETQSPESSLAGDDLTSVIAGSGRSISKDIVQLRRLGFHVMELGERRLKGLETPELLSMVYPKQLAARMELDKMELLSHGGVVPPANITPPPLIGTPAINIVETGNSSGSLVGENDPPAHNFSRLLESNHIRSLVRLALRLEGVASGNILQPTFQNSLLEVNINSAASDEQILHLVENLVTRIENAASMMYLQKMGRFTRVLEKLGEAIEVDPSHILRALQMYADVMGAGDSPASGTDEHTNRY</sequence>
<dbReference type="SUPFAM" id="SSF81606">
    <property type="entry name" value="PP2C-like"/>
    <property type="match status" value="1"/>
</dbReference>
<feature type="region of interest" description="Disordered" evidence="13">
    <location>
        <begin position="1463"/>
        <end position="1487"/>
    </location>
</feature>
<feature type="compositionally biased region" description="Basic residues" evidence="13">
    <location>
        <begin position="135"/>
        <end position="151"/>
    </location>
</feature>
<accession>A0A8H7UEI1</accession>
<dbReference type="InterPro" id="IPR055414">
    <property type="entry name" value="LRR_R13L4/SHOC2-like"/>
</dbReference>
<dbReference type="InterPro" id="IPR029787">
    <property type="entry name" value="Nucleotide_cyclase"/>
</dbReference>
<evidence type="ECO:0000256" key="8">
    <source>
        <dbReference type="ARBA" id="ARBA00022842"/>
    </source>
</evidence>
<dbReference type="Gene3D" id="3.80.10.10">
    <property type="entry name" value="Ribonuclease Inhibitor"/>
    <property type="match status" value="4"/>
</dbReference>
<evidence type="ECO:0000256" key="1">
    <source>
        <dbReference type="ARBA" id="ARBA00001593"/>
    </source>
</evidence>
<dbReference type="InterPro" id="IPR036457">
    <property type="entry name" value="PPM-type-like_dom_sf"/>
</dbReference>
<organism evidence="17 18">
    <name type="scientific">Umbelopsis vinacea</name>
    <dbReference type="NCBI Taxonomy" id="44442"/>
    <lineage>
        <taxon>Eukaryota</taxon>
        <taxon>Fungi</taxon>
        <taxon>Fungi incertae sedis</taxon>
        <taxon>Mucoromycota</taxon>
        <taxon>Mucoromycotina</taxon>
        <taxon>Umbelopsidomycetes</taxon>
        <taxon>Umbelopsidales</taxon>
        <taxon>Umbelopsidaceae</taxon>
        <taxon>Umbelopsis</taxon>
    </lineage>
</organism>
<feature type="compositionally biased region" description="Low complexity" evidence="13">
    <location>
        <begin position="945"/>
        <end position="957"/>
    </location>
</feature>
<comment type="catalytic activity">
    <reaction evidence="1">
        <text>ATP = 3',5'-cyclic AMP + diphosphate</text>
        <dbReference type="Rhea" id="RHEA:15389"/>
        <dbReference type="ChEBI" id="CHEBI:30616"/>
        <dbReference type="ChEBI" id="CHEBI:33019"/>
        <dbReference type="ChEBI" id="CHEBI:58165"/>
        <dbReference type="EC" id="4.6.1.1"/>
    </reaction>
</comment>
<evidence type="ECO:0000259" key="16">
    <source>
        <dbReference type="PROSITE" id="PS51746"/>
    </source>
</evidence>
<dbReference type="PROSITE" id="PS50200">
    <property type="entry name" value="RA"/>
    <property type="match status" value="1"/>
</dbReference>
<dbReference type="PROSITE" id="PS51746">
    <property type="entry name" value="PPM_2"/>
    <property type="match status" value="1"/>
</dbReference>
<dbReference type="InterPro" id="IPR032675">
    <property type="entry name" value="LRR_dom_sf"/>
</dbReference>
<feature type="compositionally biased region" description="Polar residues" evidence="13">
    <location>
        <begin position="192"/>
        <end position="202"/>
    </location>
</feature>
<dbReference type="Pfam" id="PF00211">
    <property type="entry name" value="Guanylate_cyc"/>
    <property type="match status" value="1"/>
</dbReference>
<evidence type="ECO:0000313" key="17">
    <source>
        <dbReference type="EMBL" id="KAG2178672.1"/>
    </source>
</evidence>
<dbReference type="GO" id="GO:0005737">
    <property type="term" value="C:cytoplasm"/>
    <property type="evidence" value="ECO:0007669"/>
    <property type="project" value="TreeGrafter"/>
</dbReference>
<dbReference type="GO" id="GO:0035556">
    <property type="term" value="P:intracellular signal transduction"/>
    <property type="evidence" value="ECO:0007669"/>
    <property type="project" value="InterPro"/>
</dbReference>
<dbReference type="Gene3D" id="3.30.70.1230">
    <property type="entry name" value="Nucleotide cyclase"/>
    <property type="match status" value="1"/>
</dbReference>
<evidence type="ECO:0000256" key="9">
    <source>
        <dbReference type="ARBA" id="ARBA00022998"/>
    </source>
</evidence>
<feature type="region of interest" description="Disordered" evidence="13">
    <location>
        <begin position="920"/>
        <end position="976"/>
    </location>
</feature>
<dbReference type="InterPro" id="IPR001932">
    <property type="entry name" value="PPM-type_phosphatase-like_dom"/>
</dbReference>
<evidence type="ECO:0000256" key="4">
    <source>
        <dbReference type="ARBA" id="ARBA00021420"/>
    </source>
</evidence>
<dbReference type="CDD" id="cd00143">
    <property type="entry name" value="PP2Cc"/>
    <property type="match status" value="1"/>
</dbReference>
<feature type="domain" description="Ras-associating" evidence="15">
    <location>
        <begin position="346"/>
        <end position="436"/>
    </location>
</feature>
<dbReference type="SMART" id="SM00364">
    <property type="entry name" value="LRR_BAC"/>
    <property type="match status" value="12"/>
</dbReference>
<dbReference type="SMART" id="SM00314">
    <property type="entry name" value="RA"/>
    <property type="match status" value="1"/>
</dbReference>
<dbReference type="InterPro" id="IPR001611">
    <property type="entry name" value="Leu-rich_rpt"/>
</dbReference>
<evidence type="ECO:0000256" key="11">
    <source>
        <dbReference type="ARBA" id="ARBA00032597"/>
    </source>
</evidence>
<dbReference type="Pfam" id="PF23010">
    <property type="entry name" value="RA_3"/>
    <property type="match status" value="1"/>
</dbReference>
<dbReference type="InterPro" id="IPR000159">
    <property type="entry name" value="RA_dom"/>
</dbReference>
<dbReference type="InterPro" id="IPR001054">
    <property type="entry name" value="A/G_cyclase"/>
</dbReference>
<keyword evidence="9" id="KW-0115">cAMP biosynthesis</keyword>
<dbReference type="Gene3D" id="3.10.20.90">
    <property type="entry name" value="Phosphatidylinositol 3-kinase Catalytic Subunit, Chain A, domain 1"/>
    <property type="match status" value="1"/>
</dbReference>
<dbReference type="PROSITE" id="PS50125">
    <property type="entry name" value="GUANYLATE_CYCLASE_2"/>
    <property type="match status" value="1"/>
</dbReference>
<evidence type="ECO:0000256" key="3">
    <source>
        <dbReference type="ARBA" id="ARBA00012201"/>
    </source>
</evidence>
<comment type="similarity">
    <text evidence="2">Belongs to the adenylyl cyclase class-3 family.</text>
</comment>
<feature type="domain" description="Guanylate cyclase" evidence="14">
    <location>
        <begin position="1504"/>
        <end position="1640"/>
    </location>
</feature>
<dbReference type="GO" id="GO:0006171">
    <property type="term" value="P:cAMP biosynthetic process"/>
    <property type="evidence" value="ECO:0007669"/>
    <property type="project" value="UniProtKB-KW"/>
</dbReference>
<dbReference type="SMART" id="SM00332">
    <property type="entry name" value="PP2Cc"/>
    <property type="match status" value="1"/>
</dbReference>
<feature type="compositionally biased region" description="Basic and acidic residues" evidence="13">
    <location>
        <begin position="237"/>
        <end position="251"/>
    </location>
</feature>
<dbReference type="Pfam" id="PF00481">
    <property type="entry name" value="PP2C"/>
    <property type="match status" value="1"/>
</dbReference>
<keyword evidence="7" id="KW-0677">Repeat</keyword>
<feature type="compositionally biased region" description="Polar residues" evidence="13">
    <location>
        <begin position="152"/>
        <end position="177"/>
    </location>
</feature>
<dbReference type="SMART" id="SM00044">
    <property type="entry name" value="CYCc"/>
    <property type="match status" value="1"/>
</dbReference>
<reference evidence="17" key="1">
    <citation type="submission" date="2020-12" db="EMBL/GenBank/DDBJ databases">
        <title>Metabolic potential, ecology and presence of endohyphal bacteria is reflected in genomic diversity of Mucoromycotina.</title>
        <authorList>
            <person name="Muszewska A."/>
            <person name="Okrasinska A."/>
            <person name="Steczkiewicz K."/>
            <person name="Drgas O."/>
            <person name="Orlowska M."/>
            <person name="Perlinska-Lenart U."/>
            <person name="Aleksandrzak-Piekarczyk T."/>
            <person name="Szatraj K."/>
            <person name="Zielenkiewicz U."/>
            <person name="Pilsyk S."/>
            <person name="Malc E."/>
            <person name="Mieczkowski P."/>
            <person name="Kruszewska J.S."/>
            <person name="Biernat P."/>
            <person name="Pawlowska J."/>
        </authorList>
    </citation>
    <scope>NUCLEOTIDE SEQUENCE</scope>
    <source>
        <strain evidence="17">WA0000051536</strain>
    </source>
</reference>
<dbReference type="Gene3D" id="3.60.40.10">
    <property type="entry name" value="PPM-type phosphatase domain"/>
    <property type="match status" value="1"/>
</dbReference>
<dbReference type="SUPFAM" id="SSF54236">
    <property type="entry name" value="Ubiquitin-like"/>
    <property type="match status" value="1"/>
</dbReference>
<dbReference type="PANTHER" id="PTHR48051">
    <property type="match status" value="1"/>
</dbReference>
<name>A0A8H7UEI1_9FUNG</name>
<comment type="caution">
    <text evidence="17">The sequence shown here is derived from an EMBL/GenBank/DDBJ whole genome shotgun (WGS) entry which is preliminary data.</text>
</comment>
<feature type="compositionally biased region" description="Polar residues" evidence="13">
    <location>
        <begin position="85"/>
        <end position="94"/>
    </location>
</feature>
<evidence type="ECO:0000256" key="13">
    <source>
        <dbReference type="SAM" id="MobiDB-lite"/>
    </source>
</evidence>
<dbReference type="PANTHER" id="PTHR48051:SF1">
    <property type="entry name" value="RAS SUPPRESSOR PROTEIN 1"/>
    <property type="match status" value="1"/>
</dbReference>
<protein>
    <recommendedName>
        <fullName evidence="4">Adenylate cyclase</fullName>
        <ecNumber evidence="3">4.6.1.1</ecNumber>
    </recommendedName>
    <alternativeName>
        <fullName evidence="11">ATP pyrophosphate-lyase</fullName>
    </alternativeName>
    <alternativeName>
        <fullName evidence="12">Adenylyl cyclase</fullName>
    </alternativeName>
</protein>
<feature type="region of interest" description="Disordered" evidence="13">
    <location>
        <begin position="1"/>
        <end position="202"/>
    </location>
</feature>
<dbReference type="Pfam" id="PF23598">
    <property type="entry name" value="LRR_14"/>
    <property type="match status" value="1"/>
</dbReference>
<gene>
    <name evidence="17" type="ORF">INT44_001825</name>
</gene>
<dbReference type="InterPro" id="IPR003591">
    <property type="entry name" value="Leu-rich_rpt_typical-subtyp"/>
</dbReference>
<evidence type="ECO:0000256" key="12">
    <source>
        <dbReference type="ARBA" id="ARBA00032637"/>
    </source>
</evidence>
<evidence type="ECO:0000256" key="7">
    <source>
        <dbReference type="ARBA" id="ARBA00022737"/>
    </source>
</evidence>
<feature type="compositionally biased region" description="Basic and acidic residues" evidence="13">
    <location>
        <begin position="121"/>
        <end position="131"/>
    </location>
</feature>
<dbReference type="SMART" id="SM00369">
    <property type="entry name" value="LRR_TYP"/>
    <property type="match status" value="13"/>
</dbReference>
<dbReference type="GO" id="GO:0046872">
    <property type="term" value="F:metal ion binding"/>
    <property type="evidence" value="ECO:0007669"/>
    <property type="project" value="UniProtKB-KW"/>
</dbReference>
<keyword evidence="5" id="KW-0433">Leucine-rich repeat</keyword>
<keyword evidence="8" id="KW-0460">Magnesium</keyword>
<dbReference type="GO" id="GO:0004016">
    <property type="term" value="F:adenylate cyclase activity"/>
    <property type="evidence" value="ECO:0007669"/>
    <property type="project" value="UniProtKB-EC"/>
</dbReference>
<dbReference type="CDD" id="cd17214">
    <property type="entry name" value="RA_CYR1_like"/>
    <property type="match status" value="1"/>
</dbReference>
<dbReference type="InterPro" id="IPR050216">
    <property type="entry name" value="LRR_domain-containing"/>
</dbReference>
<evidence type="ECO:0000256" key="2">
    <source>
        <dbReference type="ARBA" id="ARBA00005381"/>
    </source>
</evidence>
<evidence type="ECO:0000256" key="10">
    <source>
        <dbReference type="ARBA" id="ARBA00023239"/>
    </source>
</evidence>
<dbReference type="SUPFAM" id="SSF55073">
    <property type="entry name" value="Nucleotide cyclase"/>
    <property type="match status" value="1"/>
</dbReference>
<keyword evidence="6" id="KW-0479">Metal-binding</keyword>